<keyword evidence="4" id="KW-0503">Monooxygenase</keyword>
<comment type="caution">
    <text evidence="6">The sequence shown here is derived from an EMBL/GenBank/DDBJ whole genome shotgun (WGS) entry which is preliminary data.</text>
</comment>
<reference evidence="6" key="1">
    <citation type="submission" date="2020-08" db="EMBL/GenBank/DDBJ databases">
        <authorList>
            <person name="Hu Y."/>
            <person name="Nguyen S.V."/>
            <person name="Li F."/>
            <person name="Fanning S."/>
        </authorList>
    </citation>
    <scope>NUCLEOTIDE SEQUENCE</scope>
    <source>
        <strain evidence="6">SYSU D8009</strain>
    </source>
</reference>
<dbReference type="PANTHER" id="PTHR42847:SF4">
    <property type="entry name" value="ALKANESULFONATE MONOOXYGENASE-RELATED"/>
    <property type="match status" value="1"/>
</dbReference>
<keyword evidence="3" id="KW-0560">Oxidoreductase</keyword>
<dbReference type="InterPro" id="IPR011251">
    <property type="entry name" value="Luciferase-like_dom"/>
</dbReference>
<accession>A0A9X0QY89</accession>
<dbReference type="Pfam" id="PF00296">
    <property type="entry name" value="Bac_luciferase"/>
    <property type="match status" value="1"/>
</dbReference>
<dbReference type="PANTHER" id="PTHR42847">
    <property type="entry name" value="ALKANESULFONATE MONOOXYGENASE"/>
    <property type="match status" value="1"/>
</dbReference>
<dbReference type="Proteomes" id="UP000600101">
    <property type="component" value="Unassembled WGS sequence"/>
</dbReference>
<evidence type="ECO:0000256" key="3">
    <source>
        <dbReference type="ARBA" id="ARBA00023002"/>
    </source>
</evidence>
<proteinExistence type="predicted"/>
<sequence length="381" mass="42224">METDRRRNPLFGPNRFKLGIFSANCDGGLTMSLAPDRWKAEWADIAAMTRIADDAGLEFILPVAKWRAYQGKAKIYGRSFETLTHGAALGALTRRIAIFCTVHVPLVTPAFAAKAMATIDHVTNGRAGLNIVCGWNQEEFDLHGVTIDQDARYDHGLEWFQIWSKLLAGGPEFDWDGRFFKLKRLQTDPLSIQRPWPAVMSAGFSPKGRDFAAQAADVLFTNLTQLAQIPGVLGDIRAYMAARGRSISVFTMSHVVCRPTRREAEEFFHYFAEEMADEEGQEYYRRMRGTTVGSGQGTIARLFDNRFHLATGKRYAGGYPGAFPLVGTPDDIAAELAAMSEAGLAGTSIAFLDYLKEIPYFVQEVLPRLERAGLRGPVAAE</sequence>
<dbReference type="AlphaFoldDB" id="A0A9X0QY89"/>
<evidence type="ECO:0000313" key="7">
    <source>
        <dbReference type="Proteomes" id="UP000600101"/>
    </source>
</evidence>
<organism evidence="6 7">
    <name type="scientific">Siccirubricoccus deserti</name>
    <dbReference type="NCBI Taxonomy" id="2013562"/>
    <lineage>
        <taxon>Bacteria</taxon>
        <taxon>Pseudomonadati</taxon>
        <taxon>Pseudomonadota</taxon>
        <taxon>Alphaproteobacteria</taxon>
        <taxon>Acetobacterales</taxon>
        <taxon>Roseomonadaceae</taxon>
        <taxon>Siccirubricoccus</taxon>
    </lineage>
</organism>
<dbReference type="GO" id="GO:0016705">
    <property type="term" value="F:oxidoreductase activity, acting on paired donors, with incorporation or reduction of molecular oxygen"/>
    <property type="evidence" value="ECO:0007669"/>
    <property type="project" value="InterPro"/>
</dbReference>
<dbReference type="InterPro" id="IPR036661">
    <property type="entry name" value="Luciferase-like_sf"/>
</dbReference>
<dbReference type="SUPFAM" id="SSF51679">
    <property type="entry name" value="Bacterial luciferase-like"/>
    <property type="match status" value="1"/>
</dbReference>
<evidence type="ECO:0000256" key="4">
    <source>
        <dbReference type="ARBA" id="ARBA00023033"/>
    </source>
</evidence>
<dbReference type="EMBL" id="JACOMF010000009">
    <property type="protein sequence ID" value="MBC4015765.1"/>
    <property type="molecule type" value="Genomic_DNA"/>
</dbReference>
<protein>
    <submittedName>
        <fullName evidence="6">LLM class flavin-dependent oxidoreductase</fullName>
    </submittedName>
</protein>
<evidence type="ECO:0000256" key="1">
    <source>
        <dbReference type="ARBA" id="ARBA00022630"/>
    </source>
</evidence>
<feature type="domain" description="Luciferase-like" evidence="5">
    <location>
        <begin position="19"/>
        <end position="344"/>
    </location>
</feature>
<name>A0A9X0QY89_9PROT</name>
<dbReference type="Gene3D" id="3.20.20.30">
    <property type="entry name" value="Luciferase-like domain"/>
    <property type="match status" value="1"/>
</dbReference>
<evidence type="ECO:0000259" key="5">
    <source>
        <dbReference type="Pfam" id="PF00296"/>
    </source>
</evidence>
<dbReference type="InterPro" id="IPR050172">
    <property type="entry name" value="SsuD_RutA_monooxygenase"/>
</dbReference>
<keyword evidence="7" id="KW-1185">Reference proteome</keyword>
<dbReference type="GO" id="GO:0004497">
    <property type="term" value="F:monooxygenase activity"/>
    <property type="evidence" value="ECO:0007669"/>
    <property type="project" value="UniProtKB-KW"/>
</dbReference>
<evidence type="ECO:0000256" key="2">
    <source>
        <dbReference type="ARBA" id="ARBA00022643"/>
    </source>
</evidence>
<dbReference type="RefSeq" id="WP_186770533.1">
    <property type="nucleotide sequence ID" value="NZ_JACOMF010000009.1"/>
</dbReference>
<keyword evidence="2" id="KW-0288">FMN</keyword>
<keyword evidence="1" id="KW-0285">Flavoprotein</keyword>
<gene>
    <name evidence="6" type="ORF">H7965_10550</name>
</gene>
<evidence type="ECO:0000313" key="6">
    <source>
        <dbReference type="EMBL" id="MBC4015765.1"/>
    </source>
</evidence>